<evidence type="ECO:0000256" key="1">
    <source>
        <dbReference type="SAM" id="MobiDB-lite"/>
    </source>
</evidence>
<feature type="compositionally biased region" description="Low complexity" evidence="1">
    <location>
        <begin position="727"/>
        <end position="743"/>
    </location>
</feature>
<reference evidence="2" key="1">
    <citation type="submission" date="2013-07" db="EMBL/GenBank/DDBJ databases">
        <authorList>
            <consortium name="The Broad Institute Genome Sequencing Platform"/>
            <person name="Cuomo C."/>
            <person name="Litvintseva A."/>
            <person name="Chen Y."/>
            <person name="Heitman J."/>
            <person name="Sun S."/>
            <person name="Springer D."/>
            <person name="Dromer F."/>
            <person name="Young S.K."/>
            <person name="Zeng Q."/>
            <person name="Gargeya S."/>
            <person name="Fitzgerald M."/>
            <person name="Abouelleil A."/>
            <person name="Alvarado L."/>
            <person name="Berlin A.M."/>
            <person name="Chapman S.B."/>
            <person name="Dewar J."/>
            <person name="Goldberg J."/>
            <person name="Griggs A."/>
            <person name="Gujja S."/>
            <person name="Hansen M."/>
            <person name="Howarth C."/>
            <person name="Imamovic A."/>
            <person name="Larimer J."/>
            <person name="McCowan C."/>
            <person name="Murphy C."/>
            <person name="Pearson M."/>
            <person name="Priest M."/>
            <person name="Roberts A."/>
            <person name="Saif S."/>
            <person name="Shea T."/>
            <person name="Sykes S."/>
            <person name="Wortman J."/>
            <person name="Nusbaum C."/>
            <person name="Birren B."/>
        </authorList>
    </citation>
    <scope>NUCLEOTIDE SEQUENCE</scope>
    <source>
        <strain evidence="2">CBS 10117</strain>
    </source>
</reference>
<feature type="compositionally biased region" description="Polar residues" evidence="1">
    <location>
        <begin position="1214"/>
        <end position="1223"/>
    </location>
</feature>
<organism evidence="2 3">
    <name type="scientific">Kwoniella dejecticola CBS 10117</name>
    <dbReference type="NCBI Taxonomy" id="1296121"/>
    <lineage>
        <taxon>Eukaryota</taxon>
        <taxon>Fungi</taxon>
        <taxon>Dikarya</taxon>
        <taxon>Basidiomycota</taxon>
        <taxon>Agaricomycotina</taxon>
        <taxon>Tremellomycetes</taxon>
        <taxon>Tremellales</taxon>
        <taxon>Cryptococcaceae</taxon>
        <taxon>Kwoniella</taxon>
    </lineage>
</organism>
<protein>
    <submittedName>
        <fullName evidence="2">Uncharacterized protein</fullName>
    </submittedName>
</protein>
<reference evidence="2" key="2">
    <citation type="submission" date="2024-02" db="EMBL/GenBank/DDBJ databases">
        <title>Comparative genomics of Cryptococcus and Kwoniella reveals pathogenesis evolution and contrasting modes of karyotype evolution via chromosome fusion or intercentromeric recombination.</title>
        <authorList>
            <person name="Coelho M.A."/>
            <person name="David-Palma M."/>
            <person name="Shea T."/>
            <person name="Bowers K."/>
            <person name="McGinley-Smith S."/>
            <person name="Mohammad A.W."/>
            <person name="Gnirke A."/>
            <person name="Yurkov A.M."/>
            <person name="Nowrousian M."/>
            <person name="Sun S."/>
            <person name="Cuomo C.A."/>
            <person name="Heitman J."/>
        </authorList>
    </citation>
    <scope>NUCLEOTIDE SEQUENCE</scope>
    <source>
        <strain evidence="2">CBS 10117</strain>
    </source>
</reference>
<gene>
    <name evidence="2" type="ORF">I303_107420</name>
</gene>
<feature type="region of interest" description="Disordered" evidence="1">
    <location>
        <begin position="770"/>
        <end position="804"/>
    </location>
</feature>
<name>A0AAJ8MJU6_9TREE</name>
<feature type="compositionally biased region" description="Polar residues" evidence="1">
    <location>
        <begin position="651"/>
        <end position="661"/>
    </location>
</feature>
<feature type="compositionally biased region" description="Basic and acidic residues" evidence="1">
    <location>
        <begin position="1196"/>
        <end position="1212"/>
    </location>
</feature>
<dbReference type="EMBL" id="CP144538">
    <property type="protein sequence ID" value="WWC64806.1"/>
    <property type="molecule type" value="Genomic_DNA"/>
</dbReference>
<accession>A0AAJ8MJU6</accession>
<dbReference type="AlphaFoldDB" id="A0AAJ8MJU6"/>
<feature type="region of interest" description="Disordered" evidence="1">
    <location>
        <begin position="627"/>
        <end position="694"/>
    </location>
</feature>
<feature type="region of interest" description="Disordered" evidence="1">
    <location>
        <begin position="726"/>
        <end position="747"/>
    </location>
</feature>
<feature type="region of interest" description="Disordered" evidence="1">
    <location>
        <begin position="1161"/>
        <end position="1223"/>
    </location>
</feature>
<proteinExistence type="predicted"/>
<keyword evidence="3" id="KW-1185">Reference proteome</keyword>
<dbReference type="GeneID" id="28970523"/>
<dbReference type="Proteomes" id="UP000078595">
    <property type="component" value="Chromosome 9"/>
</dbReference>
<evidence type="ECO:0000313" key="2">
    <source>
        <dbReference type="EMBL" id="WWC64806.1"/>
    </source>
</evidence>
<sequence>MSMIDLPVSSAVLAEVLQKRNVGAREIEGSLVEFVMRAWKDGRTVREWCKDVQQVLDVVKISETIRGVILSKAISLLIPFVSLPSEEYFPSTEPPLPPSLVSAETLSSITRPQLVHALAELDLRNQAEGSRPFCDEPLIHELCLSLIDRISKDLTEIEFELRLNCGAIRIVTILYDFRFHLGFATCSQIVTRLNTLSHRSLLASSSDSVDPVNSLSDLEDVAQSSSTVSAWVDRRLSIGISYLTIIEKLRALRTKVGEIEGHSCIDAILDAKFGALSNCLNEGLSTEQTGLLWSSPRATADTSADVNRSFLLEPEDLYSQLTSPSRTSLLSVKMGRKRSLTSRAPKWLHFGQSSIPEGSTNDLTSPSTVNPTFPPTANTFRQIFMPMHDGLTTPSMTFKDDLRSSLMSLTDTEDIRAVLLNQLMEMRYHLHGHEDEGWFLGGGREQAEESLLHLIQKMIGKKDLMGLKGIFTSMRSAFDLPPPIDGASRPTTILSVTQNDDKSMLETPIPRTSSDLDRFLDEVAKLPDTLHECSSGETEIGHSRQEVSGEVDTPDLHECEPNCAESSLVDPLATNNLHLRPKSGSAHSILTMTSLLTAESQEETRLSCFEIQEAYREYQAGSKAVQYHFPLPPSTPPSASSRNSTKDVTADSMTSASSPSLDQRDGRYTRLPSEIVSPRRIRENNTMGDDPQEAENADFAICDLESGLQDQEEIEIVEAYSTIETLSPKSPSSISDADSPSRSTFDTHIVTPTTIRYPYTLNKDDPSLSTLSSQATLYSPHETPSYSISSTRRRTSLGPTDKSRRQIHRHYAIFEGKVSPTKELRALGIDVPPNMDAQDIDALDLGVLHLSVDSEEARSQSSCKPQEKVELEDITPKVSVKRRSKVLRIPKKKLSFIGRPKELDIAYRSRALDWGKGTPPRTPVPLQEVLSLFREHGMGSDISLARVEHHLTRIIGTERFRVEKAGQAWDEEKKGRLRWLIEQVAVILGDPIYVAPISRVVASLSATGNHSSDLSLQARTDKSHISQLAAMNKRPSLSRYKSQPSLPMQMQFTSSFLSSPPRPEAVRPNILRRHTQQCLSITSLESAPSMYSLPSADGEEDEEIINTHPHMHTDFPSPTIGGFLIAPRSNSAERENTIKRNIRISKGYEEWDIPMPQRLEWPVASPHKPDPQSPPQPGHHAYGNGDAGKRYSGSHSESESRSGTESQSEGRRSVGSTGTFGRV</sequence>
<dbReference type="RefSeq" id="XP_065825655.1">
    <property type="nucleotide sequence ID" value="XM_065969583.1"/>
</dbReference>
<evidence type="ECO:0000313" key="3">
    <source>
        <dbReference type="Proteomes" id="UP000078595"/>
    </source>
</evidence>
<dbReference type="KEGG" id="kdj:28970523"/>